<evidence type="ECO:0000256" key="1">
    <source>
        <dbReference type="ARBA" id="ARBA00001971"/>
    </source>
</evidence>
<dbReference type="PANTHER" id="PTHR46300:SF2">
    <property type="entry name" value="CYTOCHROME P450 MONOOXYGENASE ALNH-RELATED"/>
    <property type="match status" value="1"/>
</dbReference>
<dbReference type="Proteomes" id="UP001150266">
    <property type="component" value="Unassembled WGS sequence"/>
</dbReference>
<dbReference type="InterPro" id="IPR001128">
    <property type="entry name" value="Cyt_P450"/>
</dbReference>
<dbReference type="GO" id="GO:0020037">
    <property type="term" value="F:heme binding"/>
    <property type="evidence" value="ECO:0007669"/>
    <property type="project" value="InterPro"/>
</dbReference>
<dbReference type="GO" id="GO:0016705">
    <property type="term" value="F:oxidoreductase activity, acting on paired donors, with incorporation or reduction of molecular oxygen"/>
    <property type="evidence" value="ECO:0007669"/>
    <property type="project" value="InterPro"/>
</dbReference>
<dbReference type="CDD" id="cd11065">
    <property type="entry name" value="CYP64-like"/>
    <property type="match status" value="1"/>
</dbReference>
<evidence type="ECO:0000256" key="4">
    <source>
        <dbReference type="ARBA" id="ARBA00010617"/>
    </source>
</evidence>
<evidence type="ECO:0000256" key="8">
    <source>
        <dbReference type="ARBA" id="ARBA00022989"/>
    </source>
</evidence>
<comment type="similarity">
    <text evidence="4">Belongs to the cytochrome P450 family.</text>
</comment>
<dbReference type="InterPro" id="IPR050364">
    <property type="entry name" value="Cytochrome_P450_fung"/>
</dbReference>
<evidence type="ECO:0000256" key="2">
    <source>
        <dbReference type="ARBA" id="ARBA00004167"/>
    </source>
</evidence>
<evidence type="ECO:0000313" key="15">
    <source>
        <dbReference type="EMBL" id="KAJ4470422.1"/>
    </source>
</evidence>
<evidence type="ECO:0000256" key="7">
    <source>
        <dbReference type="ARBA" id="ARBA00022723"/>
    </source>
</evidence>
<dbReference type="Pfam" id="PF00067">
    <property type="entry name" value="p450"/>
    <property type="match status" value="1"/>
</dbReference>
<evidence type="ECO:0000256" key="10">
    <source>
        <dbReference type="ARBA" id="ARBA00023004"/>
    </source>
</evidence>
<dbReference type="Gene3D" id="1.10.630.10">
    <property type="entry name" value="Cytochrome P450"/>
    <property type="match status" value="1"/>
</dbReference>
<dbReference type="PRINTS" id="PR00385">
    <property type="entry name" value="P450"/>
</dbReference>
<keyword evidence="11" id="KW-0503">Monooxygenase</keyword>
<feature type="binding site" description="axial binding residue" evidence="14">
    <location>
        <position position="435"/>
    </location>
    <ligand>
        <name>heme</name>
        <dbReference type="ChEBI" id="CHEBI:30413"/>
    </ligand>
    <ligandPart>
        <name>Fe</name>
        <dbReference type="ChEBI" id="CHEBI:18248"/>
    </ligandPart>
</feature>
<dbReference type="EMBL" id="JAOTPV010000026">
    <property type="protein sequence ID" value="KAJ4470422.1"/>
    <property type="molecule type" value="Genomic_DNA"/>
</dbReference>
<reference evidence="15" key="1">
    <citation type="submission" date="2022-08" db="EMBL/GenBank/DDBJ databases">
        <title>A Global Phylogenomic Analysis of the Shiitake Genus Lentinula.</title>
        <authorList>
            <consortium name="DOE Joint Genome Institute"/>
            <person name="Sierra-Patev S."/>
            <person name="Min B."/>
            <person name="Naranjo-Ortiz M."/>
            <person name="Looney B."/>
            <person name="Konkel Z."/>
            <person name="Slot J.C."/>
            <person name="Sakamoto Y."/>
            <person name="Steenwyk J.L."/>
            <person name="Rokas A."/>
            <person name="Carro J."/>
            <person name="Camarero S."/>
            <person name="Ferreira P."/>
            <person name="Molpeceres G."/>
            <person name="Ruiz-Duenas F.J."/>
            <person name="Serrano A."/>
            <person name="Henrissat B."/>
            <person name="Drula E."/>
            <person name="Hughes K.W."/>
            <person name="Mata J.L."/>
            <person name="Ishikawa N.K."/>
            <person name="Vargas-Isla R."/>
            <person name="Ushijima S."/>
            <person name="Smith C.A."/>
            <person name="Ahrendt S."/>
            <person name="Andreopoulos W."/>
            <person name="He G."/>
            <person name="Labutti K."/>
            <person name="Lipzen A."/>
            <person name="Ng V."/>
            <person name="Riley R."/>
            <person name="Sandor L."/>
            <person name="Barry K."/>
            <person name="Martinez A.T."/>
            <person name="Xiao Y."/>
            <person name="Gibbons J.G."/>
            <person name="Terashima K."/>
            <person name="Grigoriev I.V."/>
            <person name="Hibbett D.S."/>
        </authorList>
    </citation>
    <scope>NUCLEOTIDE SEQUENCE</scope>
    <source>
        <strain evidence="15">JLM2183</strain>
    </source>
</reference>
<dbReference type="AlphaFoldDB" id="A0A9W9DH67"/>
<evidence type="ECO:0000256" key="5">
    <source>
        <dbReference type="ARBA" id="ARBA00022617"/>
    </source>
</evidence>
<evidence type="ECO:0000313" key="16">
    <source>
        <dbReference type="Proteomes" id="UP001150266"/>
    </source>
</evidence>
<evidence type="ECO:0000256" key="3">
    <source>
        <dbReference type="ARBA" id="ARBA00005179"/>
    </source>
</evidence>
<keyword evidence="8" id="KW-1133">Transmembrane helix</keyword>
<organism evidence="15 16">
    <name type="scientific">Lentinula aciculospora</name>
    <dbReference type="NCBI Taxonomy" id="153920"/>
    <lineage>
        <taxon>Eukaryota</taxon>
        <taxon>Fungi</taxon>
        <taxon>Dikarya</taxon>
        <taxon>Basidiomycota</taxon>
        <taxon>Agaricomycotina</taxon>
        <taxon>Agaricomycetes</taxon>
        <taxon>Agaricomycetidae</taxon>
        <taxon>Agaricales</taxon>
        <taxon>Marasmiineae</taxon>
        <taxon>Omphalotaceae</taxon>
        <taxon>Lentinula</taxon>
    </lineage>
</organism>
<evidence type="ECO:0000256" key="6">
    <source>
        <dbReference type="ARBA" id="ARBA00022692"/>
    </source>
</evidence>
<keyword evidence="10 14" id="KW-0408">Iron</keyword>
<protein>
    <submittedName>
        <fullName evidence="15">Cytochrome P450</fullName>
    </submittedName>
</protein>
<dbReference type="GO" id="GO:0004497">
    <property type="term" value="F:monooxygenase activity"/>
    <property type="evidence" value="ECO:0007669"/>
    <property type="project" value="UniProtKB-KW"/>
</dbReference>
<keyword evidence="9" id="KW-0560">Oxidoreductase</keyword>
<dbReference type="PANTHER" id="PTHR46300">
    <property type="entry name" value="P450, PUTATIVE (EUROFUNG)-RELATED-RELATED"/>
    <property type="match status" value="1"/>
</dbReference>
<dbReference type="OrthoDB" id="2789670at2759"/>
<keyword evidence="12" id="KW-0472">Membrane</keyword>
<comment type="caution">
    <text evidence="15">The sequence shown here is derived from an EMBL/GenBank/DDBJ whole genome shotgun (WGS) entry which is preliminary data.</text>
</comment>
<gene>
    <name evidence="15" type="ORF">J3R30DRAFT_3301111</name>
</gene>
<comment type="pathway">
    <text evidence="3">Secondary metabolite biosynthesis.</text>
</comment>
<evidence type="ECO:0000256" key="14">
    <source>
        <dbReference type="PIRSR" id="PIRSR602401-1"/>
    </source>
</evidence>
<comment type="cofactor">
    <cofactor evidence="1 14">
        <name>heme</name>
        <dbReference type="ChEBI" id="CHEBI:30413"/>
    </cofactor>
</comment>
<dbReference type="SUPFAM" id="SSF48264">
    <property type="entry name" value="Cytochrome P450"/>
    <property type="match status" value="1"/>
</dbReference>
<keyword evidence="16" id="KW-1185">Reference proteome</keyword>
<keyword evidence="13" id="KW-0325">Glycoprotein</keyword>
<evidence type="ECO:0000256" key="9">
    <source>
        <dbReference type="ARBA" id="ARBA00023002"/>
    </source>
</evidence>
<dbReference type="InterPro" id="IPR036396">
    <property type="entry name" value="Cyt_P450_sf"/>
</dbReference>
<sequence length="531" mass="60929">MWTTGLLFFIGTLITLRVFKSLRLRSQFPPGPRGLPIVGNLLQLPTNRPWLIFDKWTKQYGPIFYFNVAGQNIVVLGTHKAVADLLDRRSNIYSYRPNYVVLNTLTGGMYWAFTQADNLWKKTTSTAVVRALSAQTAKEYFPYQETESIIMVDQLLTDPEIFADHFQRASTSLTLSIVYGWPPILSSTHPTVLQIDQFNRRLLQAAALGSSWVEFEYFKWMKYLPKWMCRWRRDAEENFDRDSALLEGLSMDVQKQMDAGVETTAIANKLLRDTDSQFEAAWNSASVYAAGAETTSGQLAWFLQAMILYPETQRLAQEELDSVVGPDRLPTFHDYESLPYIRATVKEVLRWRSLTPLGLPHRLSQDDYYEGYILPKDTICFANIWSLHHDSKLFGHDAEHFNPRRFFNADGELDFSIADTRNEGHFGYGFGKRICPGRHIANNSLFIHIAFLLWAFNITPEVDADGNTHLPDPLQCIEASIIYELLDLPFCLCFKYCSRPTPFRCNIVARRADVTDIVAQAKVERIHQESI</sequence>
<dbReference type="InterPro" id="IPR002401">
    <property type="entry name" value="Cyt_P450_E_grp-I"/>
</dbReference>
<accession>A0A9W9DH67</accession>
<keyword evidence="6" id="KW-0812">Transmembrane</keyword>
<keyword evidence="5 14" id="KW-0349">Heme</keyword>
<name>A0A9W9DH67_9AGAR</name>
<dbReference type="GO" id="GO:0005506">
    <property type="term" value="F:iron ion binding"/>
    <property type="evidence" value="ECO:0007669"/>
    <property type="project" value="InterPro"/>
</dbReference>
<keyword evidence="7 14" id="KW-0479">Metal-binding</keyword>
<comment type="subcellular location">
    <subcellularLocation>
        <location evidence="2">Membrane</location>
        <topology evidence="2">Single-pass membrane protein</topology>
    </subcellularLocation>
</comment>
<dbReference type="PRINTS" id="PR00463">
    <property type="entry name" value="EP450I"/>
</dbReference>
<dbReference type="GO" id="GO:0016020">
    <property type="term" value="C:membrane"/>
    <property type="evidence" value="ECO:0007669"/>
    <property type="project" value="UniProtKB-SubCell"/>
</dbReference>
<evidence type="ECO:0000256" key="12">
    <source>
        <dbReference type="ARBA" id="ARBA00023136"/>
    </source>
</evidence>
<evidence type="ECO:0000256" key="13">
    <source>
        <dbReference type="ARBA" id="ARBA00023180"/>
    </source>
</evidence>
<evidence type="ECO:0000256" key="11">
    <source>
        <dbReference type="ARBA" id="ARBA00023033"/>
    </source>
</evidence>
<proteinExistence type="inferred from homology"/>